<name>A0AAV6X6D5_9LAMI</name>
<evidence type="ECO:0000259" key="3">
    <source>
        <dbReference type="SMART" id="SM00856"/>
    </source>
</evidence>
<feature type="chain" id="PRO_5043652931" description="Pectinesterase inhibitor domain-containing protein" evidence="2">
    <location>
        <begin position="29"/>
        <end position="212"/>
    </location>
</feature>
<dbReference type="InterPro" id="IPR035513">
    <property type="entry name" value="Invertase/methylesterase_inhib"/>
</dbReference>
<dbReference type="GO" id="GO:0046910">
    <property type="term" value="F:pectinesterase inhibitor activity"/>
    <property type="evidence" value="ECO:0007669"/>
    <property type="project" value="UniProtKB-ARBA"/>
</dbReference>
<dbReference type="EMBL" id="WHWC01000010">
    <property type="protein sequence ID" value="KAG8374770.1"/>
    <property type="molecule type" value="Genomic_DNA"/>
</dbReference>
<keyword evidence="5" id="KW-1185">Reference proteome</keyword>
<dbReference type="Proteomes" id="UP000826271">
    <property type="component" value="Unassembled WGS sequence"/>
</dbReference>
<proteinExistence type="predicted"/>
<dbReference type="SUPFAM" id="SSF101148">
    <property type="entry name" value="Plant invertase/pectin methylesterase inhibitor"/>
    <property type="match status" value="1"/>
</dbReference>
<dbReference type="SMART" id="SM00856">
    <property type="entry name" value="PMEI"/>
    <property type="match status" value="1"/>
</dbReference>
<evidence type="ECO:0000313" key="5">
    <source>
        <dbReference type="Proteomes" id="UP000826271"/>
    </source>
</evidence>
<dbReference type="PANTHER" id="PTHR31080">
    <property type="entry name" value="PECTINESTERASE INHIBITOR-LIKE"/>
    <property type="match status" value="1"/>
</dbReference>
<dbReference type="AlphaFoldDB" id="A0AAV6X6D5"/>
<accession>A0AAV6X6D5</accession>
<evidence type="ECO:0000256" key="2">
    <source>
        <dbReference type="SAM" id="SignalP"/>
    </source>
</evidence>
<feature type="domain" description="Pectinesterase inhibitor" evidence="3">
    <location>
        <begin position="35"/>
        <end position="194"/>
    </location>
</feature>
<gene>
    <name evidence="4" type="ORF">BUALT_Bualt10G0030300</name>
</gene>
<dbReference type="Gene3D" id="1.20.140.40">
    <property type="entry name" value="Invertase/pectin methylesterase inhibitor family protein"/>
    <property type="match status" value="1"/>
</dbReference>
<comment type="caution">
    <text evidence="4">The sequence shown here is derived from an EMBL/GenBank/DDBJ whole genome shotgun (WGS) entry which is preliminary data.</text>
</comment>
<reference evidence="4" key="1">
    <citation type="submission" date="2019-10" db="EMBL/GenBank/DDBJ databases">
        <authorList>
            <person name="Zhang R."/>
            <person name="Pan Y."/>
            <person name="Wang J."/>
            <person name="Ma R."/>
            <person name="Yu S."/>
        </authorList>
    </citation>
    <scope>NUCLEOTIDE SEQUENCE</scope>
    <source>
        <strain evidence="4">LA-IB0</strain>
        <tissue evidence="4">Leaf</tissue>
    </source>
</reference>
<evidence type="ECO:0000256" key="1">
    <source>
        <dbReference type="ARBA" id="ARBA00022729"/>
    </source>
</evidence>
<protein>
    <recommendedName>
        <fullName evidence="3">Pectinesterase inhibitor domain-containing protein</fullName>
    </recommendedName>
</protein>
<dbReference type="InterPro" id="IPR051955">
    <property type="entry name" value="PME_Inhibitor"/>
</dbReference>
<dbReference type="NCBIfam" id="TIGR01614">
    <property type="entry name" value="PME_inhib"/>
    <property type="match status" value="1"/>
</dbReference>
<feature type="signal peptide" evidence="2">
    <location>
        <begin position="1"/>
        <end position="28"/>
    </location>
</feature>
<sequence>MKKNTMAKLNILLLLLLSFLYMLDISQSATDSNPEATYFIKAECRATRYRALCVQCLSNYTSTIQQSKQKLAHTALLVSLTRAQSSSTFVSRLGRMKGMKPKEYLAVKDCIQNMGDSVDQLSRSMKELGLMGQVASGDFDWHVSNVQTWVSAALTNENTCQDGFTGSAMDGNVKVAIRRRVLNCAQVTSIALALVNRFAETARHKVGSDSLG</sequence>
<dbReference type="InterPro" id="IPR006501">
    <property type="entry name" value="Pectinesterase_inhib_dom"/>
</dbReference>
<dbReference type="PANTHER" id="PTHR31080:SF207">
    <property type="entry name" value="PECTINESTERASE INHIBITOR 9"/>
    <property type="match status" value="1"/>
</dbReference>
<evidence type="ECO:0000313" key="4">
    <source>
        <dbReference type="EMBL" id="KAG8374770.1"/>
    </source>
</evidence>
<keyword evidence="1 2" id="KW-0732">Signal</keyword>
<organism evidence="4 5">
    <name type="scientific">Buddleja alternifolia</name>
    <dbReference type="NCBI Taxonomy" id="168488"/>
    <lineage>
        <taxon>Eukaryota</taxon>
        <taxon>Viridiplantae</taxon>
        <taxon>Streptophyta</taxon>
        <taxon>Embryophyta</taxon>
        <taxon>Tracheophyta</taxon>
        <taxon>Spermatophyta</taxon>
        <taxon>Magnoliopsida</taxon>
        <taxon>eudicotyledons</taxon>
        <taxon>Gunneridae</taxon>
        <taxon>Pentapetalae</taxon>
        <taxon>asterids</taxon>
        <taxon>lamiids</taxon>
        <taxon>Lamiales</taxon>
        <taxon>Scrophulariaceae</taxon>
        <taxon>Buddlejeae</taxon>
        <taxon>Buddleja</taxon>
    </lineage>
</organism>
<dbReference type="FunFam" id="1.20.140.40:FF:000005">
    <property type="entry name" value="Pectin methylesterase inhibitor 1"/>
    <property type="match status" value="1"/>
</dbReference>
<dbReference type="CDD" id="cd15798">
    <property type="entry name" value="PMEI-like_3"/>
    <property type="match status" value="1"/>
</dbReference>
<dbReference type="Pfam" id="PF04043">
    <property type="entry name" value="PMEI"/>
    <property type="match status" value="1"/>
</dbReference>